<dbReference type="EMBL" id="JAJA02000001">
    <property type="protein sequence ID" value="KWS07153.1"/>
    <property type="molecule type" value="Genomic_DNA"/>
</dbReference>
<keyword evidence="2" id="KW-1185">Reference proteome</keyword>
<proteinExistence type="predicted"/>
<accession>A0A108UDD4</accession>
<comment type="caution">
    <text evidence="1">The sequence shown here is derived from an EMBL/GenBank/DDBJ whole genome shotgun (WGS) entry which is preliminary data.</text>
</comment>
<gene>
    <name evidence="1" type="ORF">AZ78_4713</name>
</gene>
<dbReference type="Proteomes" id="UP000023435">
    <property type="component" value="Unassembled WGS sequence"/>
</dbReference>
<evidence type="ECO:0000313" key="1">
    <source>
        <dbReference type="EMBL" id="KWS07153.1"/>
    </source>
</evidence>
<protein>
    <submittedName>
        <fullName evidence="1">Uncharacterized protein</fullName>
    </submittedName>
</protein>
<organism evidence="1 2">
    <name type="scientific">Lysobacter capsici AZ78</name>
    <dbReference type="NCBI Taxonomy" id="1444315"/>
    <lineage>
        <taxon>Bacteria</taxon>
        <taxon>Pseudomonadati</taxon>
        <taxon>Pseudomonadota</taxon>
        <taxon>Gammaproteobacteria</taxon>
        <taxon>Lysobacterales</taxon>
        <taxon>Lysobacteraceae</taxon>
        <taxon>Lysobacter</taxon>
    </lineage>
</organism>
<sequence>MTGLHGQHAWAGEYYEGDGFGTNVRVLIAPLAGVSSTWHGCTGMYAQNEGEVAIQADGSLKLNYAHSTDGPFKLPTQLRPVRWGERVYLIGASDPMTLINSINMGEEPRTTPYGQVLLRKGDEDKAVVGLPDLPADQLAAIRSVALNLKVTASRRTSSEFRYDYCTDAYELTFDRGIADGIRPGVELRLVSKSSVGERVRIVSAQPETSVAEWRDVNHKCGKDRSADLRRWVFSTGSYTTQAAM</sequence>
<name>A0A108UDD4_9GAMM</name>
<reference evidence="1 2" key="1">
    <citation type="journal article" date="2014" name="Genome Announc.">
        <title>Draft Genome Sequence of Lysobacter capsici AZ78, a Bacterium Antagonistic to Plant-Pathogenic Oomycetes.</title>
        <authorList>
            <person name="Puopolo G."/>
            <person name="Sonego P."/>
            <person name="Engelen K."/>
            <person name="Pertot I."/>
        </authorList>
    </citation>
    <scope>NUCLEOTIDE SEQUENCE [LARGE SCALE GENOMIC DNA]</scope>
    <source>
        <strain evidence="1 2">AZ78</strain>
    </source>
</reference>
<dbReference type="AlphaFoldDB" id="A0A108UDD4"/>
<evidence type="ECO:0000313" key="2">
    <source>
        <dbReference type="Proteomes" id="UP000023435"/>
    </source>
</evidence>